<gene>
    <name evidence="2" type="ORF">F5147DRAFT_786221</name>
</gene>
<sequence>MRKLSSWCFHDVEKNGVDVRQPLVLFAIQDPVSFFIFSPVNLRHTMSSSDISLVAVWPDQRQFVIVDRMAYHELPNRTVMWLRFVGTWILGSIFSPSSFRLFNTLHANDPCAEVESNGSAAIIPCIPGEDRFFYLHVEAWVPYPKFADDTGDDALVADSESDSSSDEAEEADVPHTPKLPSFQWLSGGLLEGDDLDELENSAVATISLESQLRKFPGA</sequence>
<organism evidence="2 3">
    <name type="scientific">Suillus discolor</name>
    <dbReference type="NCBI Taxonomy" id="1912936"/>
    <lineage>
        <taxon>Eukaryota</taxon>
        <taxon>Fungi</taxon>
        <taxon>Dikarya</taxon>
        <taxon>Basidiomycota</taxon>
        <taxon>Agaricomycotina</taxon>
        <taxon>Agaricomycetes</taxon>
        <taxon>Agaricomycetidae</taxon>
        <taxon>Boletales</taxon>
        <taxon>Suillineae</taxon>
        <taxon>Suillaceae</taxon>
        <taxon>Suillus</taxon>
    </lineage>
</organism>
<evidence type="ECO:0000313" key="2">
    <source>
        <dbReference type="EMBL" id="KAG2120953.1"/>
    </source>
</evidence>
<protein>
    <submittedName>
        <fullName evidence="2">Uncharacterized protein</fullName>
    </submittedName>
</protein>
<reference evidence="2" key="1">
    <citation type="journal article" date="2020" name="New Phytol.">
        <title>Comparative genomics reveals dynamic genome evolution in host specialist ectomycorrhizal fungi.</title>
        <authorList>
            <person name="Lofgren L.A."/>
            <person name="Nguyen N.H."/>
            <person name="Vilgalys R."/>
            <person name="Ruytinx J."/>
            <person name="Liao H.L."/>
            <person name="Branco S."/>
            <person name="Kuo A."/>
            <person name="LaButti K."/>
            <person name="Lipzen A."/>
            <person name="Andreopoulos W."/>
            <person name="Pangilinan J."/>
            <person name="Riley R."/>
            <person name="Hundley H."/>
            <person name="Na H."/>
            <person name="Barry K."/>
            <person name="Grigoriev I.V."/>
            <person name="Stajich J.E."/>
            <person name="Kennedy P.G."/>
        </authorList>
    </citation>
    <scope>NUCLEOTIDE SEQUENCE</scope>
    <source>
        <strain evidence="2">FC423</strain>
    </source>
</reference>
<name>A0A9P7FK82_9AGAM</name>
<dbReference type="RefSeq" id="XP_041300329.1">
    <property type="nucleotide sequence ID" value="XM_041442927.1"/>
</dbReference>
<feature type="region of interest" description="Disordered" evidence="1">
    <location>
        <begin position="152"/>
        <end position="182"/>
    </location>
</feature>
<evidence type="ECO:0000313" key="3">
    <source>
        <dbReference type="Proteomes" id="UP000823399"/>
    </source>
</evidence>
<dbReference type="GeneID" id="64705186"/>
<keyword evidence="3" id="KW-1185">Reference proteome</keyword>
<feature type="compositionally biased region" description="Acidic residues" evidence="1">
    <location>
        <begin position="159"/>
        <end position="171"/>
    </location>
</feature>
<accession>A0A9P7FK82</accession>
<dbReference type="Proteomes" id="UP000823399">
    <property type="component" value="Unassembled WGS sequence"/>
</dbReference>
<evidence type="ECO:0000256" key="1">
    <source>
        <dbReference type="SAM" id="MobiDB-lite"/>
    </source>
</evidence>
<dbReference type="EMBL" id="JABBWM010000001">
    <property type="protein sequence ID" value="KAG2120953.1"/>
    <property type="molecule type" value="Genomic_DNA"/>
</dbReference>
<dbReference type="OrthoDB" id="2672656at2759"/>
<comment type="caution">
    <text evidence="2">The sequence shown here is derived from an EMBL/GenBank/DDBJ whole genome shotgun (WGS) entry which is preliminary data.</text>
</comment>
<dbReference type="AlphaFoldDB" id="A0A9P7FK82"/>
<proteinExistence type="predicted"/>